<sequence length="70" mass="8125">MTRGNAVGNVTRFERLWTIEEVSDYLGIPVKTLYQWKWRGEGPPVRKIGRHLRYDPAQLRAWVEAADQAA</sequence>
<dbReference type="EMBL" id="MWIH01000005">
    <property type="protein sequence ID" value="OQO92446.1"/>
    <property type="molecule type" value="Genomic_DNA"/>
</dbReference>
<reference evidence="2 3" key="1">
    <citation type="submission" date="2017-02" db="EMBL/GenBank/DDBJ databases">
        <title>Draft genome of Saccharomonospora sp. 154.</title>
        <authorList>
            <person name="Alonso-Carmona G.S."/>
            <person name="De La Haba R."/>
            <person name="Vera-Gargallo B."/>
            <person name="Sandoval-Trujillo A.H."/>
            <person name="Ramirez-Duran N."/>
            <person name="Ventosa A."/>
        </authorList>
    </citation>
    <scope>NUCLEOTIDE SEQUENCE [LARGE SCALE GENOMIC DNA]</scope>
    <source>
        <strain evidence="2 3">LRS4.154</strain>
    </source>
</reference>
<keyword evidence="3" id="KW-1185">Reference proteome</keyword>
<evidence type="ECO:0000313" key="3">
    <source>
        <dbReference type="Proteomes" id="UP000192591"/>
    </source>
</evidence>
<dbReference type="InterPro" id="IPR041657">
    <property type="entry name" value="HTH_17"/>
</dbReference>
<gene>
    <name evidence="2" type="ORF">B1813_09605</name>
</gene>
<dbReference type="STRING" id="1962155.B1813_09605"/>
<dbReference type="Pfam" id="PF12728">
    <property type="entry name" value="HTH_17"/>
    <property type="match status" value="1"/>
</dbReference>
<evidence type="ECO:0000313" key="2">
    <source>
        <dbReference type="EMBL" id="OQO92446.1"/>
    </source>
</evidence>
<accession>A0A1V9A5Y4</accession>
<protein>
    <submittedName>
        <fullName evidence="2">Excisionase</fullName>
    </submittedName>
</protein>
<dbReference type="InterPro" id="IPR010093">
    <property type="entry name" value="SinI_DNA-bd"/>
</dbReference>
<dbReference type="NCBIfam" id="TIGR01764">
    <property type="entry name" value="excise"/>
    <property type="match status" value="1"/>
</dbReference>
<dbReference type="InterPro" id="IPR009061">
    <property type="entry name" value="DNA-bd_dom_put_sf"/>
</dbReference>
<feature type="domain" description="Helix-turn-helix" evidence="1">
    <location>
        <begin position="18"/>
        <end position="65"/>
    </location>
</feature>
<dbReference type="Proteomes" id="UP000192591">
    <property type="component" value="Unassembled WGS sequence"/>
</dbReference>
<comment type="caution">
    <text evidence="2">The sequence shown here is derived from an EMBL/GenBank/DDBJ whole genome shotgun (WGS) entry which is preliminary data.</text>
</comment>
<name>A0A1V9A5Y4_SACPI</name>
<organism evidence="2 3">
    <name type="scientific">Saccharomonospora piscinae</name>
    <dbReference type="NCBI Taxonomy" id="687388"/>
    <lineage>
        <taxon>Bacteria</taxon>
        <taxon>Bacillati</taxon>
        <taxon>Actinomycetota</taxon>
        <taxon>Actinomycetes</taxon>
        <taxon>Pseudonocardiales</taxon>
        <taxon>Pseudonocardiaceae</taxon>
        <taxon>Saccharomonospora</taxon>
    </lineage>
</organism>
<dbReference type="AlphaFoldDB" id="A0A1V9A5Y4"/>
<dbReference type="Gene3D" id="1.10.1660.10">
    <property type="match status" value="1"/>
</dbReference>
<evidence type="ECO:0000259" key="1">
    <source>
        <dbReference type="Pfam" id="PF12728"/>
    </source>
</evidence>
<dbReference type="RefSeq" id="WP_081191508.1">
    <property type="nucleotide sequence ID" value="NZ_MWIH01000005.1"/>
</dbReference>
<proteinExistence type="predicted"/>
<dbReference type="GO" id="GO:0003677">
    <property type="term" value="F:DNA binding"/>
    <property type="evidence" value="ECO:0007669"/>
    <property type="project" value="InterPro"/>
</dbReference>
<dbReference type="SUPFAM" id="SSF46955">
    <property type="entry name" value="Putative DNA-binding domain"/>
    <property type="match status" value="1"/>
</dbReference>